<evidence type="ECO:0000313" key="3">
    <source>
        <dbReference type="EMBL" id="TKI05022.1"/>
    </source>
</evidence>
<accession>A0ABY2SJF7</accession>
<dbReference type="InterPro" id="IPR052713">
    <property type="entry name" value="FeoA"/>
</dbReference>
<keyword evidence="1" id="KW-0408">Iron</keyword>
<reference evidence="3 4" key="1">
    <citation type="submission" date="2019-04" db="EMBL/GenBank/DDBJ databases">
        <authorList>
            <person name="Li M."/>
            <person name="Gao C."/>
        </authorList>
    </citation>
    <scope>NUCLEOTIDE SEQUENCE [LARGE SCALE GENOMIC DNA]</scope>
    <source>
        <strain evidence="3 4">BGMRC 2031</strain>
    </source>
</reference>
<evidence type="ECO:0000259" key="2">
    <source>
        <dbReference type="SMART" id="SM00899"/>
    </source>
</evidence>
<sequence>MQFLSRRHYLITGYETGIAPAYRQKLLSMGLLPGAQFQVVRVAPLGDPLQIEIRRTHLFLRKKDLSQLIVDIL</sequence>
<comment type="caution">
    <text evidence="3">The sequence shown here is derived from an EMBL/GenBank/DDBJ whole genome shotgun (WGS) entry which is preliminary data.</text>
</comment>
<evidence type="ECO:0000256" key="1">
    <source>
        <dbReference type="ARBA" id="ARBA00023004"/>
    </source>
</evidence>
<protein>
    <submittedName>
        <fullName evidence="3">Ferrous iron transporter A</fullName>
    </submittedName>
</protein>
<gene>
    <name evidence="3" type="primary">feoA</name>
    <name evidence="3" type="ORF">FCN80_15960</name>
</gene>
<dbReference type="Pfam" id="PF04023">
    <property type="entry name" value="FeoA"/>
    <property type="match status" value="1"/>
</dbReference>
<dbReference type="Proteomes" id="UP000305202">
    <property type="component" value="Unassembled WGS sequence"/>
</dbReference>
<evidence type="ECO:0000313" key="4">
    <source>
        <dbReference type="Proteomes" id="UP000305202"/>
    </source>
</evidence>
<feature type="domain" description="Ferrous iron transporter FeoA-like" evidence="2">
    <location>
        <begin position="6"/>
        <end position="72"/>
    </location>
</feature>
<dbReference type="SUPFAM" id="SSF50037">
    <property type="entry name" value="C-terminal domain of transcriptional repressors"/>
    <property type="match status" value="1"/>
</dbReference>
<dbReference type="EMBL" id="SZPQ01000023">
    <property type="protein sequence ID" value="TKI05022.1"/>
    <property type="molecule type" value="Genomic_DNA"/>
</dbReference>
<dbReference type="NCBIfam" id="NF007106">
    <property type="entry name" value="PRK09555.1"/>
    <property type="match status" value="1"/>
</dbReference>
<dbReference type="InterPro" id="IPR007167">
    <property type="entry name" value="Fe-transptr_FeoA-like"/>
</dbReference>
<keyword evidence="4" id="KW-1185">Reference proteome</keyword>
<dbReference type="PANTHER" id="PTHR42954:SF2">
    <property type="entry name" value="FE(2+) TRANSPORT PROTEIN A"/>
    <property type="match status" value="1"/>
</dbReference>
<dbReference type="PANTHER" id="PTHR42954">
    <property type="entry name" value="FE(2+) TRANSPORT PROTEIN A"/>
    <property type="match status" value="1"/>
</dbReference>
<dbReference type="RefSeq" id="WP_136991162.1">
    <property type="nucleotide sequence ID" value="NZ_SZPQ01000023.1"/>
</dbReference>
<dbReference type="InterPro" id="IPR038157">
    <property type="entry name" value="FeoA_core_dom"/>
</dbReference>
<proteinExistence type="predicted"/>
<name>A0ABY2SJF7_9HYPH</name>
<dbReference type="Gene3D" id="2.30.30.90">
    <property type="match status" value="1"/>
</dbReference>
<dbReference type="InterPro" id="IPR008988">
    <property type="entry name" value="Transcriptional_repressor_C"/>
</dbReference>
<organism evidence="3 4">
    <name type="scientific">Martelella alba</name>
    <dbReference type="NCBI Taxonomy" id="2590451"/>
    <lineage>
        <taxon>Bacteria</taxon>
        <taxon>Pseudomonadati</taxon>
        <taxon>Pseudomonadota</taxon>
        <taxon>Alphaproteobacteria</taxon>
        <taxon>Hyphomicrobiales</taxon>
        <taxon>Aurantimonadaceae</taxon>
        <taxon>Martelella</taxon>
    </lineage>
</organism>
<dbReference type="SMART" id="SM00899">
    <property type="entry name" value="FeoA"/>
    <property type="match status" value="1"/>
</dbReference>